<evidence type="ECO:0000313" key="2">
    <source>
        <dbReference type="Proteomes" id="UP000002899"/>
    </source>
</evidence>
<reference evidence="1 2" key="1">
    <citation type="journal article" date="2012" name="Nucleic Acids Res.">
        <title>Sequencing of the smallest Apicomplexan genome from the human pathogen Babesia microti.</title>
        <authorList>
            <person name="Cornillot E."/>
            <person name="Hadj-Kaddour K."/>
            <person name="Dassouli A."/>
            <person name="Noel B."/>
            <person name="Ranwez V."/>
            <person name="Vacherie B."/>
            <person name="Augagneur Y."/>
            <person name="Bres V."/>
            <person name="Duclos A."/>
            <person name="Randazzo S."/>
            <person name="Carcy B."/>
            <person name="Debierre-Grockiego F."/>
            <person name="Delbecq S."/>
            <person name="Moubri-Menage K."/>
            <person name="Shams-Eldin H."/>
            <person name="Usmani-Brown S."/>
            <person name="Bringaud F."/>
            <person name="Wincker P."/>
            <person name="Vivares C.P."/>
            <person name="Schwarz R.T."/>
            <person name="Schetters T.P."/>
            <person name="Krause P.J."/>
            <person name="Gorenflot A."/>
            <person name="Berry V."/>
            <person name="Barbe V."/>
            <person name="Ben Mamoun C."/>
        </authorList>
    </citation>
    <scope>NUCLEOTIDE SEQUENCE [LARGE SCALE GENOMIC DNA]</scope>
    <source>
        <strain evidence="1 2">RI</strain>
    </source>
</reference>
<proteinExistence type="predicted"/>
<dbReference type="GeneID" id="24424948"/>
<name>A0A0K3AN23_BABMR</name>
<protein>
    <submittedName>
        <fullName evidence="1">Uncharacterized protein</fullName>
    </submittedName>
</protein>
<sequence>MNKRDDKCEVINLGNDTYIIKGWVVGPEVEIEELALKVAKIVKISNHSMA</sequence>
<reference evidence="1 2" key="3">
    <citation type="journal article" date="2016" name="Sci. Rep.">
        <title>Genome-wide diversity and gene expression profiling of Babesia microti isolates identify polymorphic genes that mediate host-pathogen interactions.</title>
        <authorList>
            <person name="Silva J.C."/>
            <person name="Cornillot E."/>
            <person name="McCracken C."/>
            <person name="Usmani-Brown S."/>
            <person name="Dwivedi A."/>
            <person name="Ifeonu O.O."/>
            <person name="Crabtree J."/>
            <person name="Gotia H.T."/>
            <person name="Virji A.Z."/>
            <person name="Reynes C."/>
            <person name="Colinge J."/>
            <person name="Kumar V."/>
            <person name="Lawres L."/>
            <person name="Pazzi J.E."/>
            <person name="Pablo J.V."/>
            <person name="Hung C."/>
            <person name="Brancato J."/>
            <person name="Kumari P."/>
            <person name="Orvis J."/>
            <person name="Tretina K."/>
            <person name="Chibucos M."/>
            <person name="Ott S."/>
            <person name="Sadzewicz L."/>
            <person name="Sengamalay N."/>
            <person name="Shetty A.C."/>
            <person name="Su Q."/>
            <person name="Tallon L."/>
            <person name="Fraser C.M."/>
            <person name="Frutos R."/>
            <person name="Molina D.M."/>
            <person name="Krause P.J."/>
            <person name="Ben Mamoun C."/>
        </authorList>
    </citation>
    <scope>NUCLEOTIDE SEQUENCE [LARGE SCALE GENOMIC DNA]</scope>
    <source>
        <strain evidence="1 2">RI</strain>
    </source>
</reference>
<accession>A0A0K3AN23</accession>
<dbReference type="RefSeq" id="XP_012648923.1">
    <property type="nucleotide sequence ID" value="XM_012793469.1"/>
</dbReference>
<keyword evidence="2" id="KW-1185">Reference proteome</keyword>
<gene>
    <name evidence="1" type="ORF">BMR1_03g01565</name>
</gene>
<dbReference type="AlphaFoldDB" id="A0A0K3AN23"/>
<reference evidence="1 2" key="2">
    <citation type="journal article" date="2013" name="PLoS ONE">
        <title>Whole genome mapping and re-organization of the nuclear and mitochondrial genomes of Babesia microti isolates.</title>
        <authorList>
            <person name="Cornillot E."/>
            <person name="Dassouli A."/>
            <person name="Garg A."/>
            <person name="Pachikara N."/>
            <person name="Randazzo S."/>
            <person name="Depoix D."/>
            <person name="Carcy B."/>
            <person name="Delbecq S."/>
            <person name="Frutos R."/>
            <person name="Silva J.C."/>
            <person name="Sutton R."/>
            <person name="Krause P.J."/>
            <person name="Mamoun C.B."/>
        </authorList>
    </citation>
    <scope>NUCLEOTIDE SEQUENCE [LARGE SCALE GENOMIC DNA]</scope>
    <source>
        <strain evidence="1 2">RI</strain>
    </source>
</reference>
<dbReference type="VEuPathDB" id="PiroplasmaDB:BMR1_03g01565"/>
<dbReference type="KEGG" id="bmic:BMR1_03g01565"/>
<organism evidence="1 2">
    <name type="scientific">Babesia microti (strain RI)</name>
    <dbReference type="NCBI Taxonomy" id="1133968"/>
    <lineage>
        <taxon>Eukaryota</taxon>
        <taxon>Sar</taxon>
        <taxon>Alveolata</taxon>
        <taxon>Apicomplexa</taxon>
        <taxon>Aconoidasida</taxon>
        <taxon>Piroplasmida</taxon>
        <taxon>Babesiidae</taxon>
        <taxon>Babesia</taxon>
    </lineage>
</organism>
<dbReference type="Proteomes" id="UP000002899">
    <property type="component" value="Chromosome III"/>
</dbReference>
<evidence type="ECO:0000313" key="1">
    <source>
        <dbReference type="EMBL" id="CTQ40912.1"/>
    </source>
</evidence>
<dbReference type="EMBL" id="LN871598">
    <property type="protein sequence ID" value="CTQ40912.1"/>
    <property type="molecule type" value="Genomic_DNA"/>
</dbReference>